<sequence>MRLVRAESGKGQRNRGSGVPFTSCCAGGGGRQDAGWLEFSHGVHADIRGEALPACVPSGQARFTIR</sequence>
<dbReference type="Proteomes" id="UP000254958">
    <property type="component" value="Unassembled WGS sequence"/>
</dbReference>
<protein>
    <submittedName>
        <fullName evidence="2">Uncharacterized protein</fullName>
    </submittedName>
</protein>
<organism evidence="2 3">
    <name type="scientific">Gluconacetobacter liquefaciens</name>
    <name type="common">Acetobacter liquefaciens</name>
    <dbReference type="NCBI Taxonomy" id="89584"/>
    <lineage>
        <taxon>Bacteria</taxon>
        <taxon>Pseudomonadati</taxon>
        <taxon>Pseudomonadota</taxon>
        <taxon>Alphaproteobacteria</taxon>
        <taxon>Acetobacterales</taxon>
        <taxon>Acetobacteraceae</taxon>
        <taxon>Gluconacetobacter</taxon>
    </lineage>
</organism>
<accession>A0A370GCM0</accession>
<feature type="region of interest" description="Disordered" evidence="1">
    <location>
        <begin position="1"/>
        <end position="20"/>
    </location>
</feature>
<evidence type="ECO:0000256" key="1">
    <source>
        <dbReference type="SAM" id="MobiDB-lite"/>
    </source>
</evidence>
<evidence type="ECO:0000313" key="2">
    <source>
        <dbReference type="EMBL" id="RDI40819.1"/>
    </source>
</evidence>
<gene>
    <name evidence="2" type="ORF">C7453_101618</name>
</gene>
<reference evidence="2 3" key="1">
    <citation type="submission" date="2018-07" db="EMBL/GenBank/DDBJ databases">
        <title>Genomic Encyclopedia of Type Strains, Phase IV (KMG-IV): sequencing the most valuable type-strain genomes for metagenomic binning, comparative biology and taxonomic classification.</title>
        <authorList>
            <person name="Goeker M."/>
        </authorList>
    </citation>
    <scope>NUCLEOTIDE SEQUENCE [LARGE SCALE GENOMIC DNA]</scope>
    <source>
        <strain evidence="2 3">DSM 5603</strain>
    </source>
</reference>
<keyword evidence="3" id="KW-1185">Reference proteome</keyword>
<dbReference type="EMBL" id="QQAW01000001">
    <property type="protein sequence ID" value="RDI40819.1"/>
    <property type="molecule type" value="Genomic_DNA"/>
</dbReference>
<comment type="caution">
    <text evidence="2">The sequence shown here is derived from an EMBL/GenBank/DDBJ whole genome shotgun (WGS) entry which is preliminary data.</text>
</comment>
<proteinExistence type="predicted"/>
<feature type="compositionally biased region" description="Basic and acidic residues" evidence="1">
    <location>
        <begin position="1"/>
        <end position="10"/>
    </location>
</feature>
<evidence type="ECO:0000313" key="3">
    <source>
        <dbReference type="Proteomes" id="UP000254958"/>
    </source>
</evidence>
<name>A0A370GCM0_GLULI</name>
<dbReference type="AlphaFoldDB" id="A0A370GCM0"/>